<keyword evidence="6" id="KW-0812">Transmembrane</keyword>
<protein>
    <submittedName>
        <fullName evidence="8">Spermidine synthase</fullName>
    </submittedName>
</protein>
<feature type="transmembrane region" description="Helical" evidence="6">
    <location>
        <begin position="453"/>
        <end position="473"/>
    </location>
</feature>
<keyword evidence="2 4" id="KW-0808">Transferase</keyword>
<proteinExistence type="inferred from homology"/>
<feature type="transmembrane region" description="Helical" evidence="6">
    <location>
        <begin position="35"/>
        <end position="56"/>
    </location>
</feature>
<feature type="region of interest" description="Disordered" evidence="5">
    <location>
        <begin position="241"/>
        <end position="271"/>
    </location>
</feature>
<dbReference type="NCBIfam" id="NF037959">
    <property type="entry name" value="MFS_SpdSyn"/>
    <property type="match status" value="1"/>
</dbReference>
<comment type="similarity">
    <text evidence="1">Belongs to the spermidine/spermine synthase family.</text>
</comment>
<keyword evidence="6" id="KW-0472">Membrane</keyword>
<dbReference type="GO" id="GO:0016740">
    <property type="term" value="F:transferase activity"/>
    <property type="evidence" value="ECO:0007669"/>
    <property type="project" value="UniProtKB-UniRule"/>
</dbReference>
<dbReference type="Gene3D" id="3.40.50.150">
    <property type="entry name" value="Vaccinia Virus protein VP39"/>
    <property type="match status" value="1"/>
</dbReference>
<keyword evidence="6" id="KW-1133">Transmembrane helix</keyword>
<dbReference type="RefSeq" id="WP_146396809.1">
    <property type="nucleotide sequence ID" value="NZ_SJPQ01000001.1"/>
</dbReference>
<dbReference type="AlphaFoldDB" id="A0A5C5ZRR8"/>
<dbReference type="OrthoDB" id="5516475at2"/>
<evidence type="ECO:0000256" key="6">
    <source>
        <dbReference type="SAM" id="Phobius"/>
    </source>
</evidence>
<feature type="transmembrane region" description="Helical" evidence="6">
    <location>
        <begin position="137"/>
        <end position="160"/>
    </location>
</feature>
<evidence type="ECO:0000256" key="3">
    <source>
        <dbReference type="ARBA" id="ARBA00023115"/>
    </source>
</evidence>
<evidence type="ECO:0000313" key="9">
    <source>
        <dbReference type="Proteomes" id="UP000315440"/>
    </source>
</evidence>
<accession>A0A5C5ZRR8</accession>
<comment type="caution">
    <text evidence="4">Lacks conserved residue(s) required for the propagation of feature annotation.</text>
</comment>
<dbReference type="SUPFAM" id="SSF103473">
    <property type="entry name" value="MFS general substrate transporter"/>
    <property type="match status" value="1"/>
</dbReference>
<feature type="compositionally biased region" description="Basic and acidic residues" evidence="5">
    <location>
        <begin position="7"/>
        <end position="16"/>
    </location>
</feature>
<comment type="caution">
    <text evidence="8">The sequence shown here is derived from an EMBL/GenBank/DDBJ whole genome shotgun (WGS) entry which is preliminary data.</text>
</comment>
<keyword evidence="3 4" id="KW-0620">Polyamine biosynthesis</keyword>
<dbReference type="InterPro" id="IPR029063">
    <property type="entry name" value="SAM-dependent_MTases_sf"/>
</dbReference>
<dbReference type="EMBL" id="SJPQ01000001">
    <property type="protein sequence ID" value="TWT90209.1"/>
    <property type="molecule type" value="Genomic_DNA"/>
</dbReference>
<feature type="transmembrane region" description="Helical" evidence="6">
    <location>
        <begin position="310"/>
        <end position="330"/>
    </location>
</feature>
<dbReference type="SUPFAM" id="SSF53335">
    <property type="entry name" value="S-adenosyl-L-methionine-dependent methyltransferases"/>
    <property type="match status" value="1"/>
</dbReference>
<dbReference type="PANTHER" id="PTHR43317:SF1">
    <property type="entry name" value="THERMOSPERMINE SYNTHASE ACAULIS5"/>
    <property type="match status" value="1"/>
</dbReference>
<evidence type="ECO:0000259" key="7">
    <source>
        <dbReference type="PROSITE" id="PS51006"/>
    </source>
</evidence>
<evidence type="ECO:0000256" key="1">
    <source>
        <dbReference type="ARBA" id="ARBA00007867"/>
    </source>
</evidence>
<feature type="transmembrane region" description="Helical" evidence="6">
    <location>
        <begin position="181"/>
        <end position="206"/>
    </location>
</feature>
<evidence type="ECO:0000256" key="2">
    <source>
        <dbReference type="ARBA" id="ARBA00022679"/>
    </source>
</evidence>
<organism evidence="8 9">
    <name type="scientific">Pseudobythopirellula maris</name>
    <dbReference type="NCBI Taxonomy" id="2527991"/>
    <lineage>
        <taxon>Bacteria</taxon>
        <taxon>Pseudomonadati</taxon>
        <taxon>Planctomycetota</taxon>
        <taxon>Planctomycetia</taxon>
        <taxon>Pirellulales</taxon>
        <taxon>Lacipirellulaceae</taxon>
        <taxon>Pseudobythopirellula</taxon>
    </lineage>
</organism>
<dbReference type="GO" id="GO:0006596">
    <property type="term" value="P:polyamine biosynthetic process"/>
    <property type="evidence" value="ECO:0007669"/>
    <property type="project" value="UniProtKB-UniRule"/>
</dbReference>
<dbReference type="CDD" id="cd02440">
    <property type="entry name" value="AdoMet_MTases"/>
    <property type="match status" value="1"/>
</dbReference>
<feature type="transmembrane region" description="Helical" evidence="6">
    <location>
        <begin position="426"/>
        <end position="447"/>
    </location>
</feature>
<dbReference type="Pfam" id="PF01564">
    <property type="entry name" value="Spermine_synth"/>
    <property type="match status" value="1"/>
</dbReference>
<dbReference type="PANTHER" id="PTHR43317">
    <property type="entry name" value="THERMOSPERMINE SYNTHASE ACAULIS5"/>
    <property type="match status" value="1"/>
</dbReference>
<feature type="transmembrane region" description="Helical" evidence="6">
    <location>
        <begin position="342"/>
        <end position="362"/>
    </location>
</feature>
<feature type="transmembrane region" description="Helical" evidence="6">
    <location>
        <begin position="212"/>
        <end position="230"/>
    </location>
</feature>
<feature type="transmembrane region" description="Helical" evidence="6">
    <location>
        <begin position="62"/>
        <end position="89"/>
    </location>
</feature>
<feature type="region of interest" description="Disordered" evidence="5">
    <location>
        <begin position="1"/>
        <end position="28"/>
    </location>
</feature>
<name>A0A5C5ZRR8_9BACT</name>
<dbReference type="PROSITE" id="PS51006">
    <property type="entry name" value="PABS_2"/>
    <property type="match status" value="1"/>
</dbReference>
<feature type="transmembrane region" description="Helical" evidence="6">
    <location>
        <begin position="110"/>
        <end position="131"/>
    </location>
</feature>
<gene>
    <name evidence="8" type="ORF">Mal64_05930</name>
</gene>
<reference evidence="8 9" key="1">
    <citation type="submission" date="2019-02" db="EMBL/GenBank/DDBJ databases">
        <title>Deep-cultivation of Planctomycetes and their phenomic and genomic characterization uncovers novel biology.</title>
        <authorList>
            <person name="Wiegand S."/>
            <person name="Jogler M."/>
            <person name="Boedeker C."/>
            <person name="Pinto D."/>
            <person name="Vollmers J."/>
            <person name="Rivas-Marin E."/>
            <person name="Kohn T."/>
            <person name="Peeters S.H."/>
            <person name="Heuer A."/>
            <person name="Rast P."/>
            <person name="Oberbeckmann S."/>
            <person name="Bunk B."/>
            <person name="Jeske O."/>
            <person name="Meyerdierks A."/>
            <person name="Storesund J.E."/>
            <person name="Kallscheuer N."/>
            <person name="Luecker S."/>
            <person name="Lage O.M."/>
            <person name="Pohl T."/>
            <person name="Merkel B.J."/>
            <person name="Hornburger P."/>
            <person name="Mueller R.-W."/>
            <person name="Bruemmer F."/>
            <person name="Labrenz M."/>
            <person name="Spormann A.M."/>
            <person name="Op Den Camp H."/>
            <person name="Overmann J."/>
            <person name="Amann R."/>
            <person name="Jetten M.S.M."/>
            <person name="Mascher T."/>
            <person name="Medema M.H."/>
            <person name="Devos D.P."/>
            <person name="Kaster A.-K."/>
            <person name="Ovreas L."/>
            <person name="Rohde M."/>
            <person name="Galperin M.Y."/>
            <person name="Jogler C."/>
        </authorList>
    </citation>
    <scope>NUCLEOTIDE SEQUENCE [LARGE SCALE GENOMIC DNA]</scope>
    <source>
        <strain evidence="8 9">Mal64</strain>
    </source>
</reference>
<sequence>MARSKKKSSEAKDVAPKKKSHKESRKSALQRVPPLPLLAMLVFLSGCSALVFQVTWMRELRLIFGATTGAVSAVLAIFMAGLGVGSAVLGRRTELAAKPLRMYGQLEVGISIAVAVSPILLAAAGHFYLALGGQDALGITGATAVRLCLAAFVMGVPAFLMGGTLPAISRSATRPHDSHRGALAILYGVNTLGAVFGSVVATFYALEQLGSFSTLMLGCGLSLLAGLVAIRVARGLDPVPVESSAAPSDAEEVQSSATERLTAGQGDSEQGGGGMRGLIYATAAAAGFTFFALEIVWYRMLAPILGGTTFTFGTILGVALLGIGLGGLLYNLIFSRWVTPTLGALALTCGLEAFFTMVPYAAGDRLAVHAAWLTQNAESFAALTGGWLQVTSAVVLGVAIVSGLQFPLLIALLGEGRRGVGRQVGVAYAWNTLGAISGSLVAGFGALPLLTAPGMWVAIGGGLALLSVLLVACDRRGGARTKLTVGLLAAATVVLACFTGPTAGWRHSGIGAGRAKFPSFEPNAVEFLLVENRRGLAWEADGLEASIGVRDFDGYEFVVNGKVDGNSISDASTQVGVALLGAVLHEDPKTAMVIGLGTGESVGWLAEMRAVERVDAVELEPAIDKMVELCAPVNFDALNHPEVRRIYNDGRETVFTTDDKYDVIISEPSNPYRAGVATLYTEEFYAAASRRLNRGGVFVQFLQAYEIDNATVATVLATVRSAFKHVEVWQTLPVDMQLVCSNEPILYSEQELRTRLEDPVVRTALEKVWRTPGVEGFLSHFVANAEWVDHVSGMPGVEINTDDRTILEYRFAKTVGQPSGFAVEGARALLSNEGWHRPSLQGDPVDWRRVELVRQANNLIHKGVLSNALLTRPEDQQLLAALEYYRLGDFKQSLAAWPEAHRQPDSAVLRLVLGHCMAENAQQGCLELVAPLAGLHPSDVHAVRTIYYWYSGSPDESEASLAAMMSSLREEPWGLATLMPLALERAVDLAQRGPEACQRVYGLLEEPFVTHRLEYMRRITRVLVAMQGDDPTRVVDAFAPLEPHAPWQLHLLEARANAYRETDSPLAERAEADVARFTAQSAK</sequence>
<dbReference type="Proteomes" id="UP000315440">
    <property type="component" value="Unassembled WGS sequence"/>
</dbReference>
<keyword evidence="9" id="KW-1185">Reference proteome</keyword>
<feature type="domain" description="PABS" evidence="7">
    <location>
        <begin position="585"/>
        <end position="749"/>
    </location>
</feature>
<dbReference type="InterPro" id="IPR030374">
    <property type="entry name" value="PABS"/>
</dbReference>
<dbReference type="InterPro" id="IPR036259">
    <property type="entry name" value="MFS_trans_sf"/>
</dbReference>
<evidence type="ECO:0000313" key="8">
    <source>
        <dbReference type="EMBL" id="TWT90209.1"/>
    </source>
</evidence>
<evidence type="ECO:0000256" key="4">
    <source>
        <dbReference type="PROSITE-ProRule" id="PRU00354"/>
    </source>
</evidence>
<feature type="transmembrane region" description="Helical" evidence="6">
    <location>
        <begin position="278"/>
        <end position="298"/>
    </location>
</feature>
<feature type="transmembrane region" description="Helical" evidence="6">
    <location>
        <begin position="485"/>
        <end position="505"/>
    </location>
</feature>
<feature type="transmembrane region" description="Helical" evidence="6">
    <location>
        <begin position="393"/>
        <end position="414"/>
    </location>
</feature>
<evidence type="ECO:0000256" key="5">
    <source>
        <dbReference type="SAM" id="MobiDB-lite"/>
    </source>
</evidence>